<organism evidence="2 3">
    <name type="scientific">Rikenella microfusus</name>
    <dbReference type="NCBI Taxonomy" id="28139"/>
    <lineage>
        <taxon>Bacteria</taxon>
        <taxon>Pseudomonadati</taxon>
        <taxon>Bacteroidota</taxon>
        <taxon>Bacteroidia</taxon>
        <taxon>Bacteroidales</taxon>
        <taxon>Rikenellaceae</taxon>
        <taxon>Rikenella</taxon>
    </lineage>
</organism>
<dbReference type="Proteomes" id="UP000255233">
    <property type="component" value="Unassembled WGS sequence"/>
</dbReference>
<dbReference type="RefSeq" id="WP_037291204.1">
    <property type="nucleotide sequence ID" value="NZ_UGVL01000001.1"/>
</dbReference>
<keyword evidence="1" id="KW-0175">Coiled coil</keyword>
<evidence type="ECO:0000313" key="2">
    <source>
        <dbReference type="EMBL" id="SUE34209.1"/>
    </source>
</evidence>
<gene>
    <name evidence="2" type="ORF">NCTC11190_01429</name>
</gene>
<reference evidence="2 3" key="1">
    <citation type="submission" date="2018-06" db="EMBL/GenBank/DDBJ databases">
        <authorList>
            <consortium name="Pathogen Informatics"/>
            <person name="Doyle S."/>
        </authorList>
    </citation>
    <scope>NUCLEOTIDE SEQUENCE [LARGE SCALE GENOMIC DNA]</scope>
    <source>
        <strain evidence="2 3">NCTC11190</strain>
    </source>
</reference>
<dbReference type="STRING" id="880526.GCA_000427365_00132"/>
<feature type="coiled-coil region" evidence="1">
    <location>
        <begin position="83"/>
        <end position="214"/>
    </location>
</feature>
<dbReference type="EMBL" id="UGVL01000001">
    <property type="protein sequence ID" value="SUE34209.1"/>
    <property type="molecule type" value="Genomic_DNA"/>
</dbReference>
<keyword evidence="3" id="KW-1185">Reference proteome</keyword>
<proteinExistence type="predicted"/>
<evidence type="ECO:0000313" key="3">
    <source>
        <dbReference type="Proteomes" id="UP000255233"/>
    </source>
</evidence>
<name>A0A379MTY0_9BACT</name>
<dbReference type="AlphaFoldDB" id="A0A379MTY0"/>
<accession>A0A379MTY0</accession>
<sequence length="342" mass="38234">MAKICGKELFNLGRAAKDGSVEMTGRWGIVVAEFSDLQEAARKAAREIEKLNAVAGHVSGGADPYDAMTLEQLNAALSTVNSKLALKNALTDEQRIAAQAERKGIQEQIALRKQQIETDNTYAGVLQRLKDEKAALEQQLDTADASDTTEIERIRALISAKQAEIDAFEGKNRKHLDKLQKQEENAFEKRAEFLSKQARKLEDIENQIADMQVAAYEDGLNKKLIQSERGGQKELVQQRRANADLLAETDKHIEALTDKGEKRTEEEERQLEGLNAQREQLVAAGGRVELAIIAKNALAREKIMREANEEELNEYIDFQMKIGNYALANEADRSIRPPARPR</sequence>
<protein>
    <submittedName>
        <fullName evidence="2">Uncharacterized protein</fullName>
    </submittedName>
</protein>
<feature type="coiled-coil region" evidence="1">
    <location>
        <begin position="257"/>
        <end position="284"/>
    </location>
</feature>
<evidence type="ECO:0000256" key="1">
    <source>
        <dbReference type="SAM" id="Coils"/>
    </source>
</evidence>